<dbReference type="InterPro" id="IPR007535">
    <property type="entry name" value="Catechol_dOase_N"/>
</dbReference>
<dbReference type="Pfam" id="PF04444">
    <property type="entry name" value="Dioxygenase_N"/>
    <property type="match status" value="1"/>
</dbReference>
<dbReference type="GO" id="GO:0051213">
    <property type="term" value="F:dioxygenase activity"/>
    <property type="evidence" value="ECO:0007669"/>
    <property type="project" value="UniProtKB-KW"/>
</dbReference>
<dbReference type="Pfam" id="PF00775">
    <property type="entry name" value="Dioxygenase_C"/>
    <property type="match status" value="1"/>
</dbReference>
<comment type="similarity">
    <text evidence="2">Belongs to the intradiol ring-cleavage dioxygenase family.</text>
</comment>
<keyword evidence="6" id="KW-0408">Iron</keyword>
<dbReference type="InterPro" id="IPR015889">
    <property type="entry name" value="Intradiol_dOase_core"/>
</dbReference>
<keyword evidence="3" id="KW-0479">Metal-binding</keyword>
<evidence type="ECO:0000256" key="2">
    <source>
        <dbReference type="ARBA" id="ARBA00007825"/>
    </source>
</evidence>
<name>A0ABW3CQC3_9ACTN</name>
<evidence type="ECO:0000256" key="1">
    <source>
        <dbReference type="ARBA" id="ARBA00001965"/>
    </source>
</evidence>
<dbReference type="InterPro" id="IPR000627">
    <property type="entry name" value="Intradiol_dOase_C"/>
</dbReference>
<reference evidence="9" key="1">
    <citation type="journal article" date="2019" name="Int. J. Syst. Evol. Microbiol.">
        <title>The Global Catalogue of Microorganisms (GCM) 10K type strain sequencing project: providing services to taxonomists for standard genome sequencing and annotation.</title>
        <authorList>
            <consortium name="The Broad Institute Genomics Platform"/>
            <consortium name="The Broad Institute Genome Sequencing Center for Infectious Disease"/>
            <person name="Wu L."/>
            <person name="Ma J."/>
        </authorList>
    </citation>
    <scope>NUCLEOTIDE SEQUENCE [LARGE SCALE GENOMIC DNA]</scope>
    <source>
        <strain evidence="9">JCM 31696</strain>
    </source>
</reference>
<keyword evidence="9" id="KW-1185">Reference proteome</keyword>
<organism evidence="8 9">
    <name type="scientific">Actinomadura adrarensis</name>
    <dbReference type="NCBI Taxonomy" id="1819600"/>
    <lineage>
        <taxon>Bacteria</taxon>
        <taxon>Bacillati</taxon>
        <taxon>Actinomycetota</taxon>
        <taxon>Actinomycetes</taxon>
        <taxon>Streptosporangiales</taxon>
        <taxon>Thermomonosporaceae</taxon>
        <taxon>Actinomadura</taxon>
    </lineage>
</organism>
<dbReference type="PANTHER" id="PTHR33711">
    <property type="entry name" value="DIOXYGENASE, PUTATIVE (AFU_ORTHOLOGUE AFUA_2G02910)-RELATED"/>
    <property type="match status" value="1"/>
</dbReference>
<evidence type="ECO:0000256" key="4">
    <source>
        <dbReference type="ARBA" id="ARBA00022964"/>
    </source>
</evidence>
<dbReference type="SUPFAM" id="SSF49482">
    <property type="entry name" value="Aromatic compound dioxygenase"/>
    <property type="match status" value="1"/>
</dbReference>
<gene>
    <name evidence="8" type="ORF">ACFQ07_26240</name>
</gene>
<dbReference type="PANTHER" id="PTHR33711:SF7">
    <property type="entry name" value="INTRADIOL RING-CLEAVAGE DIOXYGENASES DOMAIN-CONTAINING PROTEIN-RELATED"/>
    <property type="match status" value="1"/>
</dbReference>
<dbReference type="EMBL" id="JBHTIR010003778">
    <property type="protein sequence ID" value="MFD0855769.1"/>
    <property type="molecule type" value="Genomic_DNA"/>
</dbReference>
<dbReference type="PROSITE" id="PS00083">
    <property type="entry name" value="INTRADIOL_DIOXYGENAS"/>
    <property type="match status" value="1"/>
</dbReference>
<evidence type="ECO:0000313" key="9">
    <source>
        <dbReference type="Proteomes" id="UP001597083"/>
    </source>
</evidence>
<dbReference type="Gene3D" id="2.60.130.10">
    <property type="entry name" value="Aromatic compound dioxygenase"/>
    <property type="match status" value="1"/>
</dbReference>
<evidence type="ECO:0000256" key="5">
    <source>
        <dbReference type="ARBA" id="ARBA00023002"/>
    </source>
</evidence>
<evidence type="ECO:0000259" key="7">
    <source>
        <dbReference type="PROSITE" id="PS00083"/>
    </source>
</evidence>
<keyword evidence="4 8" id="KW-0223">Dioxygenase</keyword>
<comment type="cofactor">
    <cofactor evidence="1">
        <name>Fe(3+)</name>
        <dbReference type="ChEBI" id="CHEBI:29034"/>
    </cofactor>
</comment>
<feature type="domain" description="Intradiol ring-cleavage dioxygenases" evidence="7">
    <location>
        <begin position="130"/>
        <end position="158"/>
    </location>
</feature>
<sequence>MSDLRGAVLTDAVVAGFAETPDTRLREILGTVVRHLHAAVQECSITVAEWEYAIGYLTRVGHTCDDVRQEFVLLSDVLGISSLVETVSQGTAAGATEATVLGPFHTIASPARSSGDSLYPVIPDDQACVVRGRVLDTSGRPITGASVDVWQANAEGFYDVQEPGKQRHGDGRGLFTTGEDGGFWFRTEVPAPYPIP</sequence>
<accession>A0ABW3CQC3</accession>
<evidence type="ECO:0000256" key="3">
    <source>
        <dbReference type="ARBA" id="ARBA00022723"/>
    </source>
</evidence>
<dbReference type="Proteomes" id="UP001597083">
    <property type="component" value="Unassembled WGS sequence"/>
</dbReference>
<protein>
    <submittedName>
        <fullName evidence="8">Dioxygenase</fullName>
    </submittedName>
</protein>
<keyword evidence="5" id="KW-0560">Oxidoreductase</keyword>
<comment type="caution">
    <text evidence="8">The sequence shown here is derived from an EMBL/GenBank/DDBJ whole genome shotgun (WGS) entry which is preliminary data.</text>
</comment>
<evidence type="ECO:0000313" key="8">
    <source>
        <dbReference type="EMBL" id="MFD0855769.1"/>
    </source>
</evidence>
<feature type="non-terminal residue" evidence="8">
    <location>
        <position position="196"/>
    </location>
</feature>
<dbReference type="InterPro" id="IPR050770">
    <property type="entry name" value="Intradiol_RC_Dioxygenase"/>
</dbReference>
<evidence type="ECO:0000256" key="6">
    <source>
        <dbReference type="ARBA" id="ARBA00023004"/>
    </source>
</evidence>
<proteinExistence type="inferred from homology"/>